<reference evidence="1" key="1">
    <citation type="journal article" date="2020" name="mSystems">
        <title>Genome- and Community-Level Interaction Insights into Carbon Utilization and Element Cycling Functions of Hydrothermarchaeota in Hydrothermal Sediment.</title>
        <authorList>
            <person name="Zhou Z."/>
            <person name="Liu Y."/>
            <person name="Xu W."/>
            <person name="Pan J."/>
            <person name="Luo Z.H."/>
            <person name="Li M."/>
        </authorList>
    </citation>
    <scope>NUCLEOTIDE SEQUENCE</scope>
    <source>
        <strain evidence="1">SpSt-997</strain>
    </source>
</reference>
<accession>A0A8J4M6P5</accession>
<protein>
    <submittedName>
        <fullName evidence="1">Uncharacterized protein</fullName>
    </submittedName>
</protein>
<evidence type="ECO:0000313" key="1">
    <source>
        <dbReference type="EMBL" id="HGC44002.1"/>
    </source>
</evidence>
<name>A0A8J4M6P5_9PROT</name>
<sequence>MARVLAESWGLRGKPWVLAIARTTWEFRKATINILMVLVESLKRNALFLGNRRKKPMFPEGVLFQVRLIFRL</sequence>
<organism evidence="1">
    <name type="scientific">Acidicaldus sp</name>
    <dbReference type="NCBI Taxonomy" id="1872105"/>
    <lineage>
        <taxon>Bacteria</taxon>
        <taxon>Pseudomonadati</taxon>
        <taxon>Pseudomonadota</taxon>
        <taxon>Alphaproteobacteria</taxon>
        <taxon>Acetobacterales</taxon>
        <taxon>Acetobacteraceae</taxon>
        <taxon>Acidicaldus</taxon>
    </lineage>
</organism>
<gene>
    <name evidence="1" type="ORF">ENY07_12405</name>
</gene>
<dbReference type="EMBL" id="DTQM01000234">
    <property type="protein sequence ID" value="HGC44002.1"/>
    <property type="molecule type" value="Genomic_DNA"/>
</dbReference>
<comment type="caution">
    <text evidence="1">The sequence shown here is derived from an EMBL/GenBank/DDBJ whole genome shotgun (WGS) entry which is preliminary data.</text>
</comment>
<proteinExistence type="predicted"/>
<dbReference type="AlphaFoldDB" id="A0A8J4M6P5"/>